<dbReference type="RefSeq" id="WP_055261766.1">
    <property type="nucleotide sequence ID" value="NZ_CYXV01000003.1"/>
</dbReference>
<keyword evidence="2" id="KW-1003">Cell membrane</keyword>
<dbReference type="PANTHER" id="PTHR30572:SF4">
    <property type="entry name" value="ABC TRANSPORTER PERMEASE YTRF"/>
    <property type="match status" value="1"/>
</dbReference>
<keyword evidence="4 8" id="KW-1133">Transmembrane helix</keyword>
<keyword evidence="5 8" id="KW-0472">Membrane</keyword>
<feature type="transmembrane region" description="Helical" evidence="8">
    <location>
        <begin position="450"/>
        <end position="471"/>
    </location>
</feature>
<evidence type="ECO:0000313" key="12">
    <source>
        <dbReference type="Proteomes" id="UP000095495"/>
    </source>
</evidence>
<evidence type="ECO:0000313" key="11">
    <source>
        <dbReference type="EMBL" id="MTR83146.1"/>
    </source>
</evidence>
<evidence type="ECO:0000313" key="13">
    <source>
        <dbReference type="Proteomes" id="UP000446657"/>
    </source>
</evidence>
<dbReference type="AlphaFoldDB" id="A0A173S424"/>
<evidence type="ECO:0000256" key="7">
    <source>
        <dbReference type="SAM" id="Coils"/>
    </source>
</evidence>
<dbReference type="InterPro" id="IPR050250">
    <property type="entry name" value="Macrolide_Exporter_MacB"/>
</dbReference>
<dbReference type="EMBL" id="CYXV01000003">
    <property type="protein sequence ID" value="CUM84098.1"/>
    <property type="molecule type" value="Genomic_DNA"/>
</dbReference>
<evidence type="ECO:0000256" key="6">
    <source>
        <dbReference type="ARBA" id="ARBA00038076"/>
    </source>
</evidence>
<keyword evidence="7" id="KW-0175">Coiled coil</keyword>
<sequence>MFKLARKYIVFYKSQSLAILVSMILSIALMTGISSLVYSGQLSDLQNSKEINGDWNYAVPLKDNTIEKITNKQDKGYKVEKYGICQTVDEAVSDKNIALLYGDETYLKMTNQFILEGEYPNKENEIAMSKFVLDNIGYDDVLGTRISLDGKEYVLSGVLKSEWAADSNILNAFISKEEVNKKGGISSFVYLKLDESKKMYKQSQALKEELELDSEAIQENDNVNYYLGGESPQSLIDHLKFAFTNPEGNFTYLMLVLRDEFGLTVNGVILGLGLFSIFIIYSIFSVNISKRLSQYGILKVLGIGRLKQFSLVLFELWSLLLVAFPTGVILGNLVAKLMYSNFNTVFINKDVVNSETHINGTQSFLAATELKAENFHISYTAIMFEAIFLAVAMCFIAWKIKCQTQKGVSIQLLKGENDKKRKNRTIYSKGKISLFNVLIEKFMLERKRTFLGILISLSLGGVIFLCSNFVLTNAQTSNKMQLASDDGLGSDYKIYENNIDLNKTIGEDIENELEKIDGVKNVYPVKSYIGEVLIEKNNFFWKEYYEYLNEAYKDTYNGYMRNTINGDYAIKCNILGYNDELLGKMEPYILEGSIDPDQMRRNNEIVLVTLEDAQGNHNSVDKKIGDTIKVRIPNNIGGTSEDLKQLGSESDFSEKEYTISAIVSRTMVRDSRLYTLEDQPDITYSVIMTNEQMQKNYNIEAYRVLTVEKEKSADTELVAAEIKRRTQTLDDCLFQDYTGAIERQNEFLFQKTLFFYGIAFVFLIISLFHIVNTMNHLISSRRHEYGILRAMGITNKNFRKLMLGQGALYGIFSSIVMILLYIIGNKTMEYLMGHVYGFLVSNIQVNVWLIIATVAVNICIGIFAVLIPTHSILKEDIVRQVNLT</sequence>
<dbReference type="Proteomes" id="UP000095495">
    <property type="component" value="Unassembled WGS sequence"/>
</dbReference>
<dbReference type="PANTHER" id="PTHR30572">
    <property type="entry name" value="MEMBRANE COMPONENT OF TRANSPORTER-RELATED"/>
    <property type="match status" value="1"/>
</dbReference>
<gene>
    <name evidence="10" type="ORF">ERS852420_01034</name>
    <name evidence="11" type="ORF">GMD30_16030</name>
</gene>
<feature type="coiled-coil region" evidence="7">
    <location>
        <begin position="193"/>
        <end position="220"/>
    </location>
</feature>
<feature type="transmembrane region" description="Helical" evidence="8">
    <location>
        <begin position="843"/>
        <end position="867"/>
    </location>
</feature>
<evidence type="ECO:0000259" key="9">
    <source>
        <dbReference type="Pfam" id="PF02687"/>
    </source>
</evidence>
<feature type="domain" description="ABC3 transporter permease C-terminal" evidence="9">
    <location>
        <begin position="268"/>
        <end position="397"/>
    </location>
</feature>
<feature type="domain" description="ABC3 transporter permease C-terminal" evidence="9">
    <location>
        <begin position="758"/>
        <end position="876"/>
    </location>
</feature>
<evidence type="ECO:0000256" key="3">
    <source>
        <dbReference type="ARBA" id="ARBA00022692"/>
    </source>
</evidence>
<dbReference type="Proteomes" id="UP000446657">
    <property type="component" value="Unassembled WGS sequence"/>
</dbReference>
<feature type="transmembrane region" description="Helical" evidence="8">
    <location>
        <begin position="801"/>
        <end position="823"/>
    </location>
</feature>
<evidence type="ECO:0000256" key="8">
    <source>
        <dbReference type="SAM" id="Phobius"/>
    </source>
</evidence>
<evidence type="ECO:0000256" key="5">
    <source>
        <dbReference type="ARBA" id="ARBA00023136"/>
    </source>
</evidence>
<proteinExistence type="inferred from homology"/>
<dbReference type="Pfam" id="PF02687">
    <property type="entry name" value="FtsX"/>
    <property type="match status" value="2"/>
</dbReference>
<comment type="subcellular location">
    <subcellularLocation>
        <location evidence="1">Cell membrane</location>
        <topology evidence="1">Multi-pass membrane protein</topology>
    </subcellularLocation>
</comment>
<feature type="transmembrane region" description="Helical" evidence="8">
    <location>
        <begin position="377"/>
        <end position="398"/>
    </location>
</feature>
<accession>A0A173S424</accession>
<reference evidence="10 12" key="1">
    <citation type="submission" date="2015-09" db="EMBL/GenBank/DDBJ databases">
        <authorList>
            <consortium name="Pathogen Informatics"/>
        </authorList>
    </citation>
    <scope>NUCLEOTIDE SEQUENCE [LARGE SCALE GENOMIC DNA]</scope>
    <source>
        <strain evidence="10 12">2789STDY5608863</strain>
    </source>
</reference>
<name>A0A173S424_9FIRM</name>
<evidence type="ECO:0000256" key="4">
    <source>
        <dbReference type="ARBA" id="ARBA00022989"/>
    </source>
</evidence>
<evidence type="ECO:0000313" key="10">
    <source>
        <dbReference type="EMBL" id="CUM84098.1"/>
    </source>
</evidence>
<evidence type="ECO:0000256" key="1">
    <source>
        <dbReference type="ARBA" id="ARBA00004651"/>
    </source>
</evidence>
<dbReference type="GO" id="GO:0022857">
    <property type="term" value="F:transmembrane transporter activity"/>
    <property type="evidence" value="ECO:0007669"/>
    <property type="project" value="TreeGrafter"/>
</dbReference>
<feature type="transmembrane region" description="Helical" evidence="8">
    <location>
        <begin position="268"/>
        <end position="288"/>
    </location>
</feature>
<feature type="transmembrane region" description="Helical" evidence="8">
    <location>
        <begin position="753"/>
        <end position="772"/>
    </location>
</feature>
<reference evidence="11 13" key="2">
    <citation type="journal article" date="2019" name="Nat. Med.">
        <title>A library of human gut bacterial isolates paired with longitudinal multiomics data enables mechanistic microbiome research.</title>
        <authorList>
            <person name="Poyet M."/>
            <person name="Groussin M."/>
            <person name="Gibbons S.M."/>
            <person name="Avila-Pacheco J."/>
            <person name="Jiang X."/>
            <person name="Kearney S.M."/>
            <person name="Perrotta A.R."/>
            <person name="Berdy B."/>
            <person name="Zhao S."/>
            <person name="Lieberman T.D."/>
            <person name="Swanson P.K."/>
            <person name="Smith M."/>
            <person name="Roesemann S."/>
            <person name="Alexander J.E."/>
            <person name="Rich S.A."/>
            <person name="Livny J."/>
            <person name="Vlamakis H."/>
            <person name="Clish C."/>
            <person name="Bullock K."/>
            <person name="Deik A."/>
            <person name="Scott J."/>
            <person name="Pierce K.A."/>
            <person name="Xavier R.J."/>
            <person name="Alm E.J."/>
        </authorList>
    </citation>
    <scope>NUCLEOTIDE SEQUENCE [LARGE SCALE GENOMIC DNA]</scope>
    <source>
        <strain evidence="11 13">BIOML-A1</strain>
    </source>
</reference>
<organism evidence="10 12">
    <name type="scientific">Roseburia faecis</name>
    <dbReference type="NCBI Taxonomy" id="301302"/>
    <lineage>
        <taxon>Bacteria</taxon>
        <taxon>Bacillati</taxon>
        <taxon>Bacillota</taxon>
        <taxon>Clostridia</taxon>
        <taxon>Lachnospirales</taxon>
        <taxon>Lachnospiraceae</taxon>
        <taxon>Roseburia</taxon>
    </lineage>
</organism>
<evidence type="ECO:0000256" key="2">
    <source>
        <dbReference type="ARBA" id="ARBA00022475"/>
    </source>
</evidence>
<keyword evidence="3 8" id="KW-0812">Transmembrane</keyword>
<dbReference type="GO" id="GO:0005886">
    <property type="term" value="C:plasma membrane"/>
    <property type="evidence" value="ECO:0007669"/>
    <property type="project" value="UniProtKB-SubCell"/>
</dbReference>
<feature type="transmembrane region" description="Helical" evidence="8">
    <location>
        <begin position="309"/>
        <end position="335"/>
    </location>
</feature>
<dbReference type="EMBL" id="WNAL01000054">
    <property type="protein sequence ID" value="MTR83146.1"/>
    <property type="molecule type" value="Genomic_DNA"/>
</dbReference>
<protein>
    <submittedName>
        <fullName evidence="10 11">FtsX-like permease family</fullName>
    </submittedName>
</protein>
<comment type="similarity">
    <text evidence="6">Belongs to the ABC-4 integral membrane protein family.</text>
</comment>
<dbReference type="InterPro" id="IPR003838">
    <property type="entry name" value="ABC3_permease_C"/>
</dbReference>